<dbReference type="OrthoDB" id="629570at2"/>
<evidence type="ECO:0000313" key="4">
    <source>
        <dbReference type="EMBL" id="RYM35151.1"/>
    </source>
</evidence>
<name>A0A4Q4KNW2_9FLAO</name>
<dbReference type="EMBL" id="SETE01000002">
    <property type="protein sequence ID" value="RYM35151.1"/>
    <property type="molecule type" value="Genomic_DNA"/>
</dbReference>
<dbReference type="Pfam" id="PF18962">
    <property type="entry name" value="Por_Secre_tail"/>
    <property type="match status" value="1"/>
</dbReference>
<evidence type="ECO:0000256" key="1">
    <source>
        <dbReference type="ARBA" id="ARBA00022729"/>
    </source>
</evidence>
<proteinExistence type="predicted"/>
<organism evidence="4 5">
    <name type="scientific">Brumimicrobium glaciale</name>
    <dbReference type="NCBI Taxonomy" id="200475"/>
    <lineage>
        <taxon>Bacteria</taxon>
        <taxon>Pseudomonadati</taxon>
        <taxon>Bacteroidota</taxon>
        <taxon>Flavobacteriia</taxon>
        <taxon>Flavobacteriales</taxon>
        <taxon>Crocinitomicaceae</taxon>
        <taxon>Brumimicrobium</taxon>
    </lineage>
</organism>
<reference evidence="4 5" key="1">
    <citation type="submission" date="2019-02" db="EMBL/GenBank/DDBJ databases">
        <title>Genome sequence of the sea-ice species Brumimicrobium glaciale.</title>
        <authorList>
            <person name="Bowman J.P."/>
        </authorList>
    </citation>
    <scope>NUCLEOTIDE SEQUENCE [LARGE SCALE GENOMIC DNA]</scope>
    <source>
        <strain evidence="4 5">IC156</strain>
    </source>
</reference>
<dbReference type="AlphaFoldDB" id="A0A4Q4KNW2"/>
<accession>A0A4Q4KNW2</accession>
<sequence>MKKYLLFTSLLFAGSQFTNAQSVSETVSIGAGYANETWYSLENGDQGTKAAADWDLTFDLSGFGTSIRINSGNGILLYPYPNGDISDWATADTTGLFNWTAVYNSEKTWFNGALDQNINPNDPFDVGWGIYNMNTHIISGDSIFIIKLMDDSYRKLRIDNMANGAFNFTYANIDGTNEIGASIVKADYTDKLFGYYSIQNESAVDHEPVTIENWDLFFGKYTGFIPTPYNLTGIIAGPNTEVVQIDGVSDVANYNDWSTETFTNDISTIGADWKEFQFSTMSYSIADDVVYFVKTQTGDIWKVIPTGFSGNTDGNFVFTKEKLSALSIDENGIQKSEVVVYPNPATNNVSLILNNMNSNATTVQIMNMEGQIMYEQVFVGDSSFDVKNVPVHSFRSGIYIVNVRSGSQQFNQKLIIK</sequence>
<dbReference type="RefSeq" id="WP_130093159.1">
    <property type="nucleotide sequence ID" value="NZ_SETE01000002.1"/>
</dbReference>
<feature type="domain" description="Secretion system C-terminal sorting" evidence="3">
    <location>
        <begin position="340"/>
        <end position="416"/>
    </location>
</feature>
<keyword evidence="1 2" id="KW-0732">Signal</keyword>
<gene>
    <name evidence="4" type="ORF">ERX46_07175</name>
</gene>
<dbReference type="Proteomes" id="UP000293952">
    <property type="component" value="Unassembled WGS sequence"/>
</dbReference>
<protein>
    <submittedName>
        <fullName evidence="4">T9SS type A sorting domain-containing protein</fullName>
    </submittedName>
</protein>
<feature type="signal peptide" evidence="2">
    <location>
        <begin position="1"/>
        <end position="20"/>
    </location>
</feature>
<dbReference type="InterPro" id="IPR026444">
    <property type="entry name" value="Secre_tail"/>
</dbReference>
<dbReference type="NCBIfam" id="TIGR04183">
    <property type="entry name" value="Por_Secre_tail"/>
    <property type="match status" value="1"/>
</dbReference>
<evidence type="ECO:0000259" key="3">
    <source>
        <dbReference type="Pfam" id="PF18962"/>
    </source>
</evidence>
<keyword evidence="5" id="KW-1185">Reference proteome</keyword>
<evidence type="ECO:0000256" key="2">
    <source>
        <dbReference type="SAM" id="SignalP"/>
    </source>
</evidence>
<evidence type="ECO:0000313" key="5">
    <source>
        <dbReference type="Proteomes" id="UP000293952"/>
    </source>
</evidence>
<comment type="caution">
    <text evidence="4">The sequence shown here is derived from an EMBL/GenBank/DDBJ whole genome shotgun (WGS) entry which is preliminary data.</text>
</comment>
<feature type="chain" id="PRO_5021008463" evidence="2">
    <location>
        <begin position="21"/>
        <end position="417"/>
    </location>
</feature>